<dbReference type="AlphaFoldDB" id="A0A1H3XGW0"/>
<dbReference type="RefSeq" id="WP_317041002.1">
    <property type="nucleotide sequence ID" value="NZ_FNQF01000002.1"/>
</dbReference>
<name>A0A1H3XGW0_9FLAO</name>
<protein>
    <submittedName>
        <fullName evidence="1">Hemoglobin</fullName>
    </submittedName>
</protein>
<dbReference type="STRING" id="908615.SAMN05421540_102359"/>
<dbReference type="GO" id="GO:0020037">
    <property type="term" value="F:heme binding"/>
    <property type="evidence" value="ECO:0007669"/>
    <property type="project" value="InterPro"/>
</dbReference>
<dbReference type="SUPFAM" id="SSF46458">
    <property type="entry name" value="Globin-like"/>
    <property type="match status" value="1"/>
</dbReference>
<sequence>MIKKDISNRADVELLVNTFYDRIRQNEKIGFYFNETISDWDSHLEKLTDFWDTQLLNARNFKGNPRTAHIKVDNRFNHEITTKEFGEWLNLWFKTVNELFKGEVAQTAKDRARKMSTHLFMNMYRYRKVDA</sequence>
<reference evidence="1 2" key="1">
    <citation type="submission" date="2016-10" db="EMBL/GenBank/DDBJ databases">
        <authorList>
            <person name="de Groot N.N."/>
        </authorList>
    </citation>
    <scope>NUCLEOTIDE SEQUENCE [LARGE SCALE GENOMIC DNA]</scope>
    <source>
        <strain evidence="1 2">DSM 23581</strain>
    </source>
</reference>
<dbReference type="GO" id="GO:0019825">
    <property type="term" value="F:oxygen binding"/>
    <property type="evidence" value="ECO:0007669"/>
    <property type="project" value="InterPro"/>
</dbReference>
<keyword evidence="2" id="KW-1185">Reference proteome</keyword>
<evidence type="ECO:0000313" key="2">
    <source>
        <dbReference type="Proteomes" id="UP000198820"/>
    </source>
</evidence>
<dbReference type="InterPro" id="IPR012292">
    <property type="entry name" value="Globin/Proto"/>
</dbReference>
<dbReference type="Proteomes" id="UP000198820">
    <property type="component" value="Unassembled WGS sequence"/>
</dbReference>
<accession>A0A1H3XGW0</accession>
<proteinExistence type="predicted"/>
<organism evidence="1 2">
    <name type="scientific">Psychroflexus halocasei</name>
    <dbReference type="NCBI Taxonomy" id="908615"/>
    <lineage>
        <taxon>Bacteria</taxon>
        <taxon>Pseudomonadati</taxon>
        <taxon>Bacteroidota</taxon>
        <taxon>Flavobacteriia</taxon>
        <taxon>Flavobacteriales</taxon>
        <taxon>Flavobacteriaceae</taxon>
        <taxon>Psychroflexus</taxon>
    </lineage>
</organism>
<dbReference type="InterPro" id="IPR009050">
    <property type="entry name" value="Globin-like_sf"/>
</dbReference>
<dbReference type="Gene3D" id="1.10.490.10">
    <property type="entry name" value="Globins"/>
    <property type="match status" value="1"/>
</dbReference>
<evidence type="ECO:0000313" key="1">
    <source>
        <dbReference type="EMBL" id="SDZ98589.1"/>
    </source>
</evidence>
<dbReference type="EMBL" id="FNQF01000002">
    <property type="protein sequence ID" value="SDZ98589.1"/>
    <property type="molecule type" value="Genomic_DNA"/>
</dbReference>
<gene>
    <name evidence="1" type="ORF">SAMN05421540_102359</name>
</gene>
<dbReference type="CDD" id="cd08916">
    <property type="entry name" value="TrHb3_P"/>
    <property type="match status" value="1"/>
</dbReference>